<evidence type="ECO:0000313" key="2">
    <source>
        <dbReference type="Proteomes" id="UP000620133"/>
    </source>
</evidence>
<keyword evidence="2" id="KW-1185">Reference proteome</keyword>
<accession>A0A7U9XV64</accession>
<evidence type="ECO:0000313" key="1">
    <source>
        <dbReference type="EMBL" id="BCR35827.1"/>
    </source>
</evidence>
<protein>
    <submittedName>
        <fullName evidence="1">Membrane protein</fullName>
    </submittedName>
</protein>
<dbReference type="EMBL" id="AP024412">
    <property type="protein sequence ID" value="BCR35827.1"/>
    <property type="molecule type" value="Genomic_DNA"/>
</dbReference>
<proteinExistence type="predicted"/>
<dbReference type="Proteomes" id="UP000620133">
    <property type="component" value="Chromosome"/>
</dbReference>
<reference evidence="1" key="1">
    <citation type="submission" date="2021-01" db="EMBL/GenBank/DDBJ databases">
        <title>Draft genome sequence of Acholeplasmataceae bacterium strain Mahy22.</title>
        <authorList>
            <person name="Watanabe M."/>
            <person name="Kojima H."/>
            <person name="Fukui M."/>
        </authorList>
    </citation>
    <scope>NUCLEOTIDE SEQUENCE</scope>
    <source>
        <strain evidence="1">Mahy22</strain>
    </source>
</reference>
<dbReference type="Pfam" id="PF09945">
    <property type="entry name" value="DUF2177"/>
    <property type="match status" value="1"/>
</dbReference>
<dbReference type="KEGG" id="manr:MPAN_007200"/>
<gene>
    <name evidence="1" type="ORF">MPAN_007200</name>
</gene>
<dbReference type="InterPro" id="IPR018687">
    <property type="entry name" value="DUF2177_membr"/>
</dbReference>
<sequence>MLTFIELFIISFVMFIVVDLIWLGFIAKDLYRKYLGDFLSPNPNWKAAIAFYVLFIAALVIFVLLPGVDKQSLSYTMLYGALFGFITYATYDLTNLATLKDWPIQITVIDLFWGTFLGFSVSTLSYLLFNLIF</sequence>
<organism evidence="1 2">
    <name type="scientific">Mariniplasma anaerobium</name>
    <dbReference type="NCBI Taxonomy" id="2735436"/>
    <lineage>
        <taxon>Bacteria</taxon>
        <taxon>Bacillati</taxon>
        <taxon>Mycoplasmatota</taxon>
        <taxon>Mollicutes</taxon>
        <taxon>Acholeplasmatales</taxon>
        <taxon>Acholeplasmataceae</taxon>
        <taxon>Mariniplasma</taxon>
    </lineage>
</organism>
<dbReference type="AlphaFoldDB" id="A0A7U9XV64"/>
<dbReference type="RefSeq" id="WP_176238661.1">
    <property type="nucleotide sequence ID" value="NZ_AP024412.1"/>
</dbReference>
<name>A0A7U9XV64_9MOLU</name>